<protein>
    <recommendedName>
        <fullName evidence="4">HNH endonuclease</fullName>
    </recommendedName>
</protein>
<feature type="region of interest" description="Disordered" evidence="1">
    <location>
        <begin position="1"/>
        <end position="79"/>
    </location>
</feature>
<feature type="compositionally biased region" description="Low complexity" evidence="1">
    <location>
        <begin position="70"/>
        <end position="79"/>
    </location>
</feature>
<feature type="compositionally biased region" description="Basic and acidic residues" evidence="1">
    <location>
        <begin position="57"/>
        <end position="69"/>
    </location>
</feature>
<evidence type="ECO:0000313" key="3">
    <source>
        <dbReference type="Proteomes" id="UP001595850"/>
    </source>
</evidence>
<name>A0ABV8IGD7_9ACTN</name>
<comment type="caution">
    <text evidence="2">The sequence shown here is derived from an EMBL/GenBank/DDBJ whole genome shotgun (WGS) entry which is preliminary data.</text>
</comment>
<dbReference type="RefSeq" id="WP_377293859.1">
    <property type="nucleotide sequence ID" value="NZ_JBHSBM010000050.1"/>
</dbReference>
<gene>
    <name evidence="2" type="ORF">ACFOWE_30220</name>
</gene>
<organism evidence="2 3">
    <name type="scientific">Planomonospora corallina</name>
    <dbReference type="NCBI Taxonomy" id="1806052"/>
    <lineage>
        <taxon>Bacteria</taxon>
        <taxon>Bacillati</taxon>
        <taxon>Actinomycetota</taxon>
        <taxon>Actinomycetes</taxon>
        <taxon>Streptosporangiales</taxon>
        <taxon>Streptosporangiaceae</taxon>
        <taxon>Planomonospora</taxon>
    </lineage>
</organism>
<feature type="non-terminal residue" evidence="2">
    <location>
        <position position="79"/>
    </location>
</feature>
<proteinExistence type="predicted"/>
<keyword evidence="3" id="KW-1185">Reference proteome</keyword>
<evidence type="ECO:0000256" key="1">
    <source>
        <dbReference type="SAM" id="MobiDB-lite"/>
    </source>
</evidence>
<dbReference type="EMBL" id="JBHSBM010000050">
    <property type="protein sequence ID" value="MFC4062596.1"/>
    <property type="molecule type" value="Genomic_DNA"/>
</dbReference>
<sequence length="79" mass="8161">MPDDHDGAAAAAIPSPEADEPTGTCHLDGCDNPLPPPRRDEHGRRTGGRPAKYCGPAHKDAAARARRDAAVAAEAEPLA</sequence>
<accession>A0ABV8IGD7</accession>
<reference evidence="3" key="1">
    <citation type="journal article" date="2019" name="Int. J. Syst. Evol. Microbiol.">
        <title>The Global Catalogue of Microorganisms (GCM) 10K type strain sequencing project: providing services to taxonomists for standard genome sequencing and annotation.</title>
        <authorList>
            <consortium name="The Broad Institute Genomics Platform"/>
            <consortium name="The Broad Institute Genome Sequencing Center for Infectious Disease"/>
            <person name="Wu L."/>
            <person name="Ma J."/>
        </authorList>
    </citation>
    <scope>NUCLEOTIDE SEQUENCE [LARGE SCALE GENOMIC DNA]</scope>
    <source>
        <strain evidence="3">TBRC 4489</strain>
    </source>
</reference>
<evidence type="ECO:0008006" key="4">
    <source>
        <dbReference type="Google" id="ProtNLM"/>
    </source>
</evidence>
<evidence type="ECO:0000313" key="2">
    <source>
        <dbReference type="EMBL" id="MFC4062596.1"/>
    </source>
</evidence>
<dbReference type="Proteomes" id="UP001595850">
    <property type="component" value="Unassembled WGS sequence"/>
</dbReference>